<accession>A0A1G8IMT0</accession>
<name>A0A1G8IMT0_ANEMI</name>
<evidence type="ECO:0000313" key="1">
    <source>
        <dbReference type="EMBL" id="SDI20269.1"/>
    </source>
</evidence>
<protein>
    <submittedName>
        <fullName evidence="1">Uncharacterized protein</fullName>
    </submittedName>
</protein>
<dbReference type="AlphaFoldDB" id="A0A1G8IMT0"/>
<organism evidence="1 2">
    <name type="scientific">Aneurinibacillus migulanus</name>
    <name type="common">Bacillus migulanus</name>
    <dbReference type="NCBI Taxonomy" id="47500"/>
    <lineage>
        <taxon>Bacteria</taxon>
        <taxon>Bacillati</taxon>
        <taxon>Bacillota</taxon>
        <taxon>Bacilli</taxon>
        <taxon>Bacillales</taxon>
        <taxon>Paenibacillaceae</taxon>
        <taxon>Aneurinibacillus group</taxon>
        <taxon>Aneurinibacillus</taxon>
    </lineage>
</organism>
<sequence length="46" mass="5179">MIDEYKQGTAHDVEVPCLYLSADADRFSMWMLLIGASDQFARGRVA</sequence>
<dbReference type="EMBL" id="FNED01000002">
    <property type="protein sequence ID" value="SDI20269.1"/>
    <property type="molecule type" value="Genomic_DNA"/>
</dbReference>
<evidence type="ECO:0000313" key="2">
    <source>
        <dbReference type="Proteomes" id="UP000182836"/>
    </source>
</evidence>
<dbReference type="Proteomes" id="UP000182836">
    <property type="component" value="Unassembled WGS sequence"/>
</dbReference>
<gene>
    <name evidence="1" type="ORF">SAMN04487909_10299</name>
</gene>
<reference evidence="1 2" key="1">
    <citation type="submission" date="2016-10" db="EMBL/GenBank/DDBJ databases">
        <authorList>
            <person name="de Groot N.N."/>
        </authorList>
    </citation>
    <scope>NUCLEOTIDE SEQUENCE [LARGE SCALE GENOMIC DNA]</scope>
    <source>
        <strain evidence="1 2">DSM 2895</strain>
    </source>
</reference>
<proteinExistence type="predicted"/>